<keyword evidence="3" id="KW-1185">Reference proteome</keyword>
<dbReference type="Proteomes" id="UP000050525">
    <property type="component" value="Unassembled WGS sequence"/>
</dbReference>
<organism evidence="2 3">
    <name type="scientific">Alligator mississippiensis</name>
    <name type="common">American alligator</name>
    <dbReference type="NCBI Taxonomy" id="8496"/>
    <lineage>
        <taxon>Eukaryota</taxon>
        <taxon>Metazoa</taxon>
        <taxon>Chordata</taxon>
        <taxon>Craniata</taxon>
        <taxon>Vertebrata</taxon>
        <taxon>Euteleostomi</taxon>
        <taxon>Archelosauria</taxon>
        <taxon>Archosauria</taxon>
        <taxon>Crocodylia</taxon>
        <taxon>Alligatoridae</taxon>
        <taxon>Alligatorinae</taxon>
        <taxon>Alligator</taxon>
    </lineage>
</organism>
<comment type="caution">
    <text evidence="2">The sequence shown here is derived from an EMBL/GenBank/DDBJ whole genome shotgun (WGS) entry which is preliminary data.</text>
</comment>
<feature type="region of interest" description="Disordered" evidence="1">
    <location>
        <begin position="1"/>
        <end position="126"/>
    </location>
</feature>
<reference evidence="2 3" key="1">
    <citation type="journal article" date="2012" name="Genome Biol.">
        <title>Sequencing three crocodilian genomes to illuminate the evolution of archosaurs and amniotes.</title>
        <authorList>
            <person name="St John J.A."/>
            <person name="Braun E.L."/>
            <person name="Isberg S.R."/>
            <person name="Miles L.G."/>
            <person name="Chong A.Y."/>
            <person name="Gongora J."/>
            <person name="Dalzell P."/>
            <person name="Moran C."/>
            <person name="Bed'hom B."/>
            <person name="Abzhanov A."/>
            <person name="Burgess S.C."/>
            <person name="Cooksey A.M."/>
            <person name="Castoe T.A."/>
            <person name="Crawford N.G."/>
            <person name="Densmore L.D."/>
            <person name="Drew J.C."/>
            <person name="Edwards S.V."/>
            <person name="Faircloth B.C."/>
            <person name="Fujita M.K."/>
            <person name="Greenwold M.J."/>
            <person name="Hoffmann F.G."/>
            <person name="Howard J.M."/>
            <person name="Iguchi T."/>
            <person name="Janes D.E."/>
            <person name="Khan S.Y."/>
            <person name="Kohno S."/>
            <person name="de Koning A.J."/>
            <person name="Lance S.L."/>
            <person name="McCarthy F.M."/>
            <person name="McCormack J.E."/>
            <person name="Merchant M.E."/>
            <person name="Peterson D.G."/>
            <person name="Pollock D.D."/>
            <person name="Pourmand N."/>
            <person name="Raney B.J."/>
            <person name="Roessler K.A."/>
            <person name="Sanford J.R."/>
            <person name="Sawyer R.H."/>
            <person name="Schmidt C.J."/>
            <person name="Triplett E.W."/>
            <person name="Tuberville T.D."/>
            <person name="Venegas-Anaya M."/>
            <person name="Howard J.T."/>
            <person name="Jarvis E.D."/>
            <person name="Guillette L.J.Jr."/>
            <person name="Glenn T.C."/>
            <person name="Green R.E."/>
            <person name="Ray D.A."/>
        </authorList>
    </citation>
    <scope>NUCLEOTIDE SEQUENCE [LARGE SCALE GENOMIC DNA]</scope>
    <source>
        <strain evidence="2">KSC_2009_1</strain>
    </source>
</reference>
<evidence type="ECO:0000256" key="1">
    <source>
        <dbReference type="SAM" id="MobiDB-lite"/>
    </source>
</evidence>
<feature type="compositionally biased region" description="Basic and acidic residues" evidence="1">
    <location>
        <begin position="1"/>
        <end position="16"/>
    </location>
</feature>
<gene>
    <name evidence="2" type="ORF">Y1Q_0001217</name>
</gene>
<dbReference type="AlphaFoldDB" id="A0A151PEG2"/>
<evidence type="ECO:0000313" key="3">
    <source>
        <dbReference type="Proteomes" id="UP000050525"/>
    </source>
</evidence>
<feature type="compositionally biased region" description="Basic and acidic residues" evidence="1">
    <location>
        <begin position="49"/>
        <end position="60"/>
    </location>
</feature>
<evidence type="ECO:0000313" key="2">
    <source>
        <dbReference type="EMBL" id="KYO47418.1"/>
    </source>
</evidence>
<proteinExistence type="predicted"/>
<accession>A0A151PEG2</accession>
<dbReference type="EMBL" id="AKHW03000422">
    <property type="protein sequence ID" value="KYO47418.1"/>
    <property type="molecule type" value="Genomic_DNA"/>
</dbReference>
<protein>
    <submittedName>
        <fullName evidence="2">Uncharacterized protein</fullName>
    </submittedName>
</protein>
<name>A0A151PEG2_ALLMI</name>
<sequence>MVAGGRNEEGRMDLRRARLQGTSQEPLREEEPQYEEPEETSNAHPGSGGRERFNSVRNEPEAASAVSKGSNNRGNREGDVKTHTITGGSIGASWEEEESSPLGESRKEQRERLRRSREPALITENN</sequence>